<protein>
    <submittedName>
        <fullName evidence="2">Uncharacterized protein</fullName>
    </submittedName>
</protein>
<feature type="signal peptide" evidence="1">
    <location>
        <begin position="1"/>
        <end position="26"/>
    </location>
</feature>
<dbReference type="RefSeq" id="WP_348518783.1">
    <property type="nucleotide sequence ID" value="NZ_CP155620.1"/>
</dbReference>
<reference evidence="2" key="1">
    <citation type="submission" date="2024-05" db="EMBL/GenBank/DDBJ databases">
        <title>Campylobacter coli isolated from environmental waters in Slovenia.</title>
        <authorList>
            <person name="Zautner A.E."/>
            <person name="Bunk B."/>
            <person name="Riedel T."/>
            <person name="Sproeer C."/>
        </authorList>
    </citation>
    <scope>NUCLEOTIDE SEQUENCE</scope>
    <source>
        <strain evidence="2">CCS1377</strain>
    </source>
</reference>
<sequence>MKRNKVGKIFLSLSLPTVFFLSQANAAEQGILQEQNTYIIPKHKYTNEQVYNENTNTFNRLNGKNYYGIKSNGKINDITLIYNNPKTPGYTTKDLPYKLEILNPDFTDEKISPDGNNIEEGTEFTRVQKAVYIPFLVSAFSNGGDVYSNNLIIADGELSSVYFLKPTDKEVPTPARTENDDRFDYLITAGFTKKGESYDNTIEIKENGYINMGVENTYALPLNGAPYVVGGISLAGEVHNNKVIFQKDSAIDFHASKFTQINNIRKYDERIMHIIGGLSYNSDVKNNKVTFNGSKINVHGPAFAYSTLAAAHIVGGICTGKLKPCNAINNTIEINSLNLDLRVDSSGTPLAYDAIANEIFWGGRTSRGNAIGNKIIINDLQTILALNASVKVSGLVEFYGGYAIDGEANNNTIEANLQHSIKAHENFLGKNEFTLYGGYATKGASGNSINIRHNLTSEDMPENHQDRIQLVAANTKQGQANNNKINISNINTALPFYIYAVEKRMMQNQKYYADSADSNSIVLRDVKSSKALNSVIEAQTLTNNAINYNGVQSISSISSTFIASKVSIRANELSNNNLVNLKDYSSAARENIYVIRGDKEVMYNKMYLNNITLGTASDKREGIIVITAGLGEKSHDNILAITNLNIDEYHNNSQIYIAPSAHLTRTNANSSSDNTLYMGGTHNIFQGTIINNISGSFNQTVTESENTENYTSAITPSSSAFTKGNHFIVDSNVVANTINNFEHYTFILSKDIDINKAMIVSNSTALNLSSQGALNLYTKDNFNVKKGTKIKIIESKAGFTDIEGRALDINNLKSLLTTMSKNTKQFSTKMIPNLSNKKLNKLKYTLETNENGTIIYMNII</sequence>
<gene>
    <name evidence="2" type="ORF">AAH949_01665</name>
</gene>
<evidence type="ECO:0000256" key="1">
    <source>
        <dbReference type="SAM" id="SignalP"/>
    </source>
</evidence>
<dbReference type="NCBIfam" id="NF038205">
    <property type="entry name" value="Campy_LoFi_RPT"/>
    <property type="match status" value="3"/>
</dbReference>
<dbReference type="EMBL" id="CP155620">
    <property type="protein sequence ID" value="XBJ29567.1"/>
    <property type="molecule type" value="Genomic_DNA"/>
</dbReference>
<accession>A0AAU7EA41</accession>
<dbReference type="AlphaFoldDB" id="A0AAU7EA41"/>
<evidence type="ECO:0000313" key="2">
    <source>
        <dbReference type="EMBL" id="XBJ29567.1"/>
    </source>
</evidence>
<feature type="chain" id="PRO_5043873673" evidence="1">
    <location>
        <begin position="27"/>
        <end position="860"/>
    </location>
</feature>
<organism evidence="2">
    <name type="scientific">Campylobacter sp. CCS1377</name>
    <dbReference type="NCBI Taxonomy" id="3158229"/>
    <lineage>
        <taxon>Bacteria</taxon>
        <taxon>Pseudomonadati</taxon>
        <taxon>Campylobacterota</taxon>
        <taxon>Epsilonproteobacteria</taxon>
        <taxon>Campylobacterales</taxon>
        <taxon>Campylobacteraceae</taxon>
        <taxon>Campylobacter</taxon>
    </lineage>
</organism>
<keyword evidence="1" id="KW-0732">Signal</keyword>
<proteinExistence type="predicted"/>
<name>A0AAU7EA41_9BACT</name>